<dbReference type="EMBL" id="KJ749827">
    <property type="protein sequence ID" value="AID17664.1"/>
    <property type="molecule type" value="Genomic_DNA"/>
</dbReference>
<evidence type="ECO:0000313" key="2">
    <source>
        <dbReference type="Proteomes" id="UP000033808"/>
    </source>
</evidence>
<proteinExistence type="predicted"/>
<name>A0A0F6N5K7_9CAUD</name>
<accession>A0A0F6N5K7</accession>
<reference evidence="2" key="1">
    <citation type="submission" date="2014-04" db="EMBL/GenBank/DDBJ databases">
        <title>Complete genome sequence of Escherichia coli phage ECBP5.</title>
        <authorList>
            <person name="Lee J.S."/>
            <person name="Jang H.B."/>
            <person name="Kim K.S."/>
            <person name="Kim T.H."/>
            <person name="Park S.B."/>
            <person name="Nho S.W."/>
            <person name="Yu J.E."/>
            <person name="Yu J.E."/>
            <person name="Im S.P."/>
            <person name="Kim S.W."/>
            <person name="Jung T.S."/>
        </authorList>
    </citation>
    <scope>NUCLEOTIDE SEQUENCE [LARGE SCALE GENOMIC DNA]</scope>
</reference>
<dbReference type="KEGG" id="vg:24620913"/>
<organism evidence="1 2">
    <name type="scientific">Escherichia phage ECBP5</name>
    <dbReference type="NCBI Taxonomy" id="1498172"/>
    <lineage>
        <taxon>Viruses</taxon>
        <taxon>Duplodnaviria</taxon>
        <taxon>Heunggongvirae</taxon>
        <taxon>Uroviricota</taxon>
        <taxon>Caudoviricetes</taxon>
        <taxon>Autographivirales</taxon>
        <taxon>Gajwadongvirus</taxon>
        <taxon>Gajwadongvirus ECBP5</taxon>
    </lineage>
</organism>
<gene>
    <name evidence="1" type="ORF">ECBP5_0010</name>
</gene>
<reference evidence="1 2" key="2">
    <citation type="journal article" date="2015" name="PLoS ONE">
        <title>Complete Genomic and Lysis-Cassette Characterization of the Novel Phage, KBNP1315, which Infects Avian Pathogenic Escherichia coli (APEC).</title>
        <authorList>
            <person name="Lee J.S."/>
            <person name="Jang H.B."/>
            <person name="Kim K.S."/>
            <person name="Kim T.H."/>
            <person name="Im S.P."/>
            <person name="Kim S.W."/>
            <person name="Lazarte J.M."/>
            <person name="Kim J.S."/>
            <person name="Jung T.S."/>
        </authorList>
    </citation>
    <scope>NUCLEOTIDE SEQUENCE [LARGE SCALE GENOMIC DNA]</scope>
</reference>
<evidence type="ECO:0000313" key="1">
    <source>
        <dbReference type="EMBL" id="AID17664.1"/>
    </source>
</evidence>
<sequence>MKLVLVLGLADGRVIEWPDDAAPKSVKPPVNREGVTQTYSLVGFVGNEAYYIPEYTTAAQAIKLLVGRVYEEG</sequence>
<protein>
    <submittedName>
        <fullName evidence="1">Uncharacterized protein</fullName>
    </submittedName>
</protein>
<dbReference type="GeneID" id="24620913"/>
<dbReference type="RefSeq" id="YP_009146381.1">
    <property type="nucleotide sequence ID" value="NC_027330.1"/>
</dbReference>
<keyword evidence="2" id="KW-1185">Reference proteome</keyword>
<dbReference type="Proteomes" id="UP000033808">
    <property type="component" value="Segment"/>
</dbReference>